<gene>
    <name evidence="1" type="ORF">ACFPGP_16730</name>
</gene>
<organism evidence="1 2">
    <name type="scientific">Nocardioides taihuensis</name>
    <dbReference type="NCBI Taxonomy" id="1835606"/>
    <lineage>
        <taxon>Bacteria</taxon>
        <taxon>Bacillati</taxon>
        <taxon>Actinomycetota</taxon>
        <taxon>Actinomycetes</taxon>
        <taxon>Propionibacteriales</taxon>
        <taxon>Nocardioidaceae</taxon>
        <taxon>Nocardioides</taxon>
    </lineage>
</organism>
<name>A0ABW0BLY3_9ACTN</name>
<dbReference type="RefSeq" id="WP_378591903.1">
    <property type="nucleotide sequence ID" value="NZ_JBHSKD010000023.1"/>
</dbReference>
<keyword evidence="2" id="KW-1185">Reference proteome</keyword>
<comment type="caution">
    <text evidence="1">The sequence shown here is derived from an EMBL/GenBank/DDBJ whole genome shotgun (WGS) entry which is preliminary data.</text>
</comment>
<accession>A0ABW0BLY3</accession>
<evidence type="ECO:0000313" key="2">
    <source>
        <dbReference type="Proteomes" id="UP001596087"/>
    </source>
</evidence>
<evidence type="ECO:0000313" key="1">
    <source>
        <dbReference type="EMBL" id="MFC5178326.1"/>
    </source>
</evidence>
<sequence length="62" mass="6461">MNSIKTRTTAQTPSRLGMPISGYAFGAADVCATGAFATRERLVAALVQGTFPGTSAWRPPTC</sequence>
<proteinExistence type="predicted"/>
<dbReference type="EMBL" id="JBHSKD010000023">
    <property type="protein sequence ID" value="MFC5178326.1"/>
    <property type="molecule type" value="Genomic_DNA"/>
</dbReference>
<dbReference type="Proteomes" id="UP001596087">
    <property type="component" value="Unassembled WGS sequence"/>
</dbReference>
<protein>
    <submittedName>
        <fullName evidence="1">Uncharacterized protein</fullName>
    </submittedName>
</protein>
<reference evidence="2" key="1">
    <citation type="journal article" date="2019" name="Int. J. Syst. Evol. Microbiol.">
        <title>The Global Catalogue of Microorganisms (GCM) 10K type strain sequencing project: providing services to taxonomists for standard genome sequencing and annotation.</title>
        <authorList>
            <consortium name="The Broad Institute Genomics Platform"/>
            <consortium name="The Broad Institute Genome Sequencing Center for Infectious Disease"/>
            <person name="Wu L."/>
            <person name="Ma J."/>
        </authorList>
    </citation>
    <scope>NUCLEOTIDE SEQUENCE [LARGE SCALE GENOMIC DNA]</scope>
    <source>
        <strain evidence="2">DFY41</strain>
    </source>
</reference>